<sequence length="61" mass="7140">MVEIHEKLIDMLNKQSSALSEIASAIDTNDYSKITTANEYLSEVRKIEREYVRELEKHVEQ</sequence>
<accession>A0ABV3VQ88</accession>
<name>A0ABV3VQ88_9BACI</name>
<keyword evidence="2" id="KW-1185">Reference proteome</keyword>
<proteinExistence type="predicted"/>
<dbReference type="RefSeq" id="WP_368634587.1">
    <property type="nucleotide sequence ID" value="NZ_JBFRHK010000001.1"/>
</dbReference>
<evidence type="ECO:0000313" key="2">
    <source>
        <dbReference type="Proteomes" id="UP001558534"/>
    </source>
</evidence>
<evidence type="ECO:0000313" key="1">
    <source>
        <dbReference type="EMBL" id="MEX3743537.1"/>
    </source>
</evidence>
<reference evidence="1 2" key="1">
    <citation type="submission" date="2024-07" db="EMBL/GenBank/DDBJ databases">
        <title>Characterization of a bacterium isolated from hydrolysated instant sea cucumber by whole-genome sequencing and metabolomics.</title>
        <authorList>
            <person name="Luo X."/>
            <person name="Zhang Z."/>
            <person name="Zheng Z."/>
            <person name="Zhang W."/>
            <person name="Ming T."/>
            <person name="Jiao L."/>
            <person name="Su X."/>
            <person name="Kong F."/>
            <person name="Xu J."/>
        </authorList>
    </citation>
    <scope>NUCLEOTIDE SEQUENCE [LARGE SCALE GENOMIC DNA]</scope>
    <source>
        <strain evidence="1 2">XL-2024</strain>
    </source>
</reference>
<dbReference type="EMBL" id="JBFRHK010000001">
    <property type="protein sequence ID" value="MEX3743537.1"/>
    <property type="molecule type" value="Genomic_DNA"/>
</dbReference>
<protein>
    <submittedName>
        <fullName evidence="1">Uncharacterized protein</fullName>
    </submittedName>
</protein>
<organism evidence="1 2">
    <name type="scientific">Lysinibacillus xylanilyticus</name>
    <dbReference type="NCBI Taxonomy" id="582475"/>
    <lineage>
        <taxon>Bacteria</taxon>
        <taxon>Bacillati</taxon>
        <taxon>Bacillota</taxon>
        <taxon>Bacilli</taxon>
        <taxon>Bacillales</taxon>
        <taxon>Bacillaceae</taxon>
        <taxon>Lysinibacillus</taxon>
    </lineage>
</organism>
<dbReference type="Proteomes" id="UP001558534">
    <property type="component" value="Unassembled WGS sequence"/>
</dbReference>
<gene>
    <name evidence="1" type="ORF">AB1300_00145</name>
</gene>
<comment type="caution">
    <text evidence="1">The sequence shown here is derived from an EMBL/GenBank/DDBJ whole genome shotgun (WGS) entry which is preliminary data.</text>
</comment>